<dbReference type="Pfam" id="PF08387">
    <property type="entry name" value="FBD"/>
    <property type="match status" value="1"/>
</dbReference>
<dbReference type="InterPro" id="IPR053781">
    <property type="entry name" value="F-box_AtFBL13-like"/>
</dbReference>
<dbReference type="InterPro" id="IPR036047">
    <property type="entry name" value="F-box-like_dom_sf"/>
</dbReference>
<evidence type="ECO:0000259" key="1">
    <source>
        <dbReference type="SMART" id="SM00579"/>
    </source>
</evidence>
<dbReference type="SUPFAM" id="SSF52047">
    <property type="entry name" value="RNI-like"/>
    <property type="match status" value="1"/>
</dbReference>
<dbReference type="InterPro" id="IPR055411">
    <property type="entry name" value="LRR_FXL15/At3g58940/PEG3-like"/>
</dbReference>
<dbReference type="InterPro" id="IPR006566">
    <property type="entry name" value="FBD"/>
</dbReference>
<reference evidence="2" key="2">
    <citation type="submission" date="2021-03" db="UniProtKB">
        <authorList>
            <consortium name="EnsemblPlants"/>
        </authorList>
    </citation>
    <scope>IDENTIFICATION</scope>
</reference>
<sequence length="650" mass="73547">MVERFFDGGSTNSVTTVAVQPQEGCCSTSDPITLLTGPPSWYIDDYDDEGIKKFFAAFHHLHPLPIAVIIDDFGDFFLESKCQMKYNNPRGRDLAMVRVLALCHSAIIHASKTTACQLLLSDTYHGDFPRQFIYKRWISSIFTVQGEGDGSGSFLLKHSVHVQGKSIGKRSARYSIALQYLDNHVATVEVDVAKHDVCTISGIVIILLLSQMEQTAEIKTLHEMAMRGIQIEGEDRISALSDTLLCIILSFLHTDASVRTSVLSKRWRYVWTKVPVLDFALVDSSNKSSFITFVYKALVLNDAPELKLFRLSNVGAVEDFHVHSWIWSMLRRNVLEVGLCSIDRETKLAEGLFVSEKLRVLKLTGKFILPVSALYFKLPNLEILHLSGVILEDSLLDIPSVFPRLRELALRNWSVMKILNIHSASLRVLKIMYFKLTTEIQDIVIEAPNLEYLSLSDNFSFYDIKDVSSLIEAKINVCKQNCGMLELLCHISGLKTLLLSIATIYQALANVYPHQLPVFHNLTCLELADGTLSFVLHILDHTPNLTSLIVHRHIYSDDWTEYWNPYPYSTPNCLSSTLKVIKFYDFCGAEGQVTMGEYFLRTAGRLRVMKIHTVHRDAEDEMSALLRLFKVPRVSSMCEFTICIPGKTQF</sequence>
<dbReference type="Gene3D" id="3.80.10.10">
    <property type="entry name" value="Ribonuclease Inhibitor"/>
    <property type="match status" value="1"/>
</dbReference>
<dbReference type="Proteomes" id="UP000596660">
    <property type="component" value="Unplaced"/>
</dbReference>
<dbReference type="Pfam" id="PF24758">
    <property type="entry name" value="LRR_At5g56370"/>
    <property type="match status" value="1"/>
</dbReference>
<dbReference type="PANTHER" id="PTHR31900:SF34">
    <property type="entry name" value="EMB|CAB62440.1-RELATED"/>
    <property type="match status" value="1"/>
</dbReference>
<organism evidence="2 3">
    <name type="scientific">Chenopodium quinoa</name>
    <name type="common">Quinoa</name>
    <dbReference type="NCBI Taxonomy" id="63459"/>
    <lineage>
        <taxon>Eukaryota</taxon>
        <taxon>Viridiplantae</taxon>
        <taxon>Streptophyta</taxon>
        <taxon>Embryophyta</taxon>
        <taxon>Tracheophyta</taxon>
        <taxon>Spermatophyta</taxon>
        <taxon>Magnoliopsida</taxon>
        <taxon>eudicotyledons</taxon>
        <taxon>Gunneridae</taxon>
        <taxon>Pentapetalae</taxon>
        <taxon>Caryophyllales</taxon>
        <taxon>Chenopodiaceae</taxon>
        <taxon>Chenopodioideae</taxon>
        <taxon>Atripliceae</taxon>
        <taxon>Chenopodium</taxon>
    </lineage>
</organism>
<dbReference type="SMART" id="SM00579">
    <property type="entry name" value="FBD"/>
    <property type="match status" value="1"/>
</dbReference>
<accession>A0A803LYG8</accession>
<protein>
    <recommendedName>
        <fullName evidence="1">FBD domain-containing protein</fullName>
    </recommendedName>
</protein>
<dbReference type="Gramene" id="AUR62020519-RA">
    <property type="protein sequence ID" value="AUR62020519-RA:cds"/>
    <property type="gene ID" value="AUR62020519"/>
</dbReference>
<keyword evidence="3" id="KW-1185">Reference proteome</keyword>
<dbReference type="AlphaFoldDB" id="A0A803LYG8"/>
<dbReference type="EnsemblPlants" id="AUR62020519-RA">
    <property type="protein sequence ID" value="AUR62020519-RA:cds"/>
    <property type="gene ID" value="AUR62020519"/>
</dbReference>
<dbReference type="InterPro" id="IPR001810">
    <property type="entry name" value="F-box_dom"/>
</dbReference>
<evidence type="ECO:0000313" key="3">
    <source>
        <dbReference type="Proteomes" id="UP000596660"/>
    </source>
</evidence>
<dbReference type="Pfam" id="PF00646">
    <property type="entry name" value="F-box"/>
    <property type="match status" value="1"/>
</dbReference>
<evidence type="ECO:0000313" key="2">
    <source>
        <dbReference type="EnsemblPlants" id="AUR62020519-RA:cds"/>
    </source>
</evidence>
<dbReference type="InterPro" id="IPR032675">
    <property type="entry name" value="LRR_dom_sf"/>
</dbReference>
<name>A0A803LYG8_CHEQI</name>
<dbReference type="SUPFAM" id="SSF81383">
    <property type="entry name" value="F-box domain"/>
    <property type="match status" value="1"/>
</dbReference>
<feature type="domain" description="FBD" evidence="1">
    <location>
        <begin position="572"/>
        <end position="643"/>
    </location>
</feature>
<dbReference type="OMA" id="FTHNRDT"/>
<dbReference type="CDD" id="cd22160">
    <property type="entry name" value="F-box_AtFBL13-like"/>
    <property type="match status" value="1"/>
</dbReference>
<proteinExistence type="predicted"/>
<dbReference type="InterPro" id="IPR050232">
    <property type="entry name" value="FBL13/AtMIF1-like"/>
</dbReference>
<dbReference type="PANTHER" id="PTHR31900">
    <property type="entry name" value="F-BOX/RNI SUPERFAMILY PROTEIN-RELATED"/>
    <property type="match status" value="1"/>
</dbReference>
<reference evidence="2" key="1">
    <citation type="journal article" date="2017" name="Nature">
        <title>The genome of Chenopodium quinoa.</title>
        <authorList>
            <person name="Jarvis D.E."/>
            <person name="Ho Y.S."/>
            <person name="Lightfoot D.J."/>
            <person name="Schmoeckel S.M."/>
            <person name="Li B."/>
            <person name="Borm T.J.A."/>
            <person name="Ohyanagi H."/>
            <person name="Mineta K."/>
            <person name="Michell C.T."/>
            <person name="Saber N."/>
            <person name="Kharbatia N.M."/>
            <person name="Rupper R.R."/>
            <person name="Sharp A.R."/>
            <person name="Dally N."/>
            <person name="Boughton B.A."/>
            <person name="Woo Y.H."/>
            <person name="Gao G."/>
            <person name="Schijlen E.G.W.M."/>
            <person name="Guo X."/>
            <person name="Momin A.A."/>
            <person name="Negrao S."/>
            <person name="Al-Babili S."/>
            <person name="Gehring C."/>
            <person name="Roessner U."/>
            <person name="Jung C."/>
            <person name="Murphy K."/>
            <person name="Arold S.T."/>
            <person name="Gojobori T."/>
            <person name="van der Linden C.G."/>
            <person name="van Loo E.N."/>
            <person name="Jellen E.N."/>
            <person name="Maughan P.J."/>
            <person name="Tester M."/>
        </authorList>
    </citation>
    <scope>NUCLEOTIDE SEQUENCE [LARGE SCALE GENOMIC DNA]</scope>
    <source>
        <strain evidence="2">cv. PI 614886</strain>
    </source>
</reference>